<organism evidence="1 2">
    <name type="scientific">Strongylus vulgaris</name>
    <name type="common">Blood worm</name>
    <dbReference type="NCBI Taxonomy" id="40348"/>
    <lineage>
        <taxon>Eukaryota</taxon>
        <taxon>Metazoa</taxon>
        <taxon>Ecdysozoa</taxon>
        <taxon>Nematoda</taxon>
        <taxon>Chromadorea</taxon>
        <taxon>Rhabditida</taxon>
        <taxon>Rhabditina</taxon>
        <taxon>Rhabditomorpha</taxon>
        <taxon>Strongyloidea</taxon>
        <taxon>Strongylidae</taxon>
        <taxon>Strongylus</taxon>
    </lineage>
</organism>
<evidence type="ECO:0000313" key="2">
    <source>
        <dbReference type="Proteomes" id="UP000270094"/>
    </source>
</evidence>
<dbReference type="Proteomes" id="UP000270094">
    <property type="component" value="Unassembled WGS sequence"/>
</dbReference>
<name>A0A3P7IC12_STRVU</name>
<reference evidence="1 2" key="1">
    <citation type="submission" date="2018-11" db="EMBL/GenBank/DDBJ databases">
        <authorList>
            <consortium name="Pathogen Informatics"/>
        </authorList>
    </citation>
    <scope>NUCLEOTIDE SEQUENCE [LARGE SCALE GENOMIC DNA]</scope>
</reference>
<protein>
    <submittedName>
        <fullName evidence="1">Uncharacterized protein</fullName>
    </submittedName>
</protein>
<dbReference type="OrthoDB" id="5914531at2759"/>
<evidence type="ECO:0000313" key="1">
    <source>
        <dbReference type="EMBL" id="VDM67056.1"/>
    </source>
</evidence>
<dbReference type="AlphaFoldDB" id="A0A3P7IC12"/>
<proteinExistence type="predicted"/>
<dbReference type="EMBL" id="UYYB01004452">
    <property type="protein sequence ID" value="VDM67056.1"/>
    <property type="molecule type" value="Genomic_DNA"/>
</dbReference>
<sequence length="48" mass="5206">MEEDHYDTPWEFLARPNSVRLSAVEAAHFSRGPGVSTGSPQGKQAGFS</sequence>
<keyword evidence="2" id="KW-1185">Reference proteome</keyword>
<gene>
    <name evidence="1" type="ORF">SVUK_LOCUS2054</name>
</gene>
<accession>A0A3P7IC12</accession>